<evidence type="ECO:0000256" key="2">
    <source>
        <dbReference type="ARBA" id="ARBA00022679"/>
    </source>
</evidence>
<dbReference type="GO" id="GO:0016798">
    <property type="term" value="F:hydrolase activity, acting on glycosyl bonds"/>
    <property type="evidence" value="ECO:0007669"/>
    <property type="project" value="UniProtKB-KW"/>
</dbReference>
<dbReference type="GO" id="GO:0071555">
    <property type="term" value="P:cell wall organization"/>
    <property type="evidence" value="ECO:0007669"/>
    <property type="project" value="UniProtKB-KW"/>
</dbReference>
<dbReference type="eggNOG" id="COG2152">
    <property type="taxonomic scope" value="Bacteria"/>
</dbReference>
<dbReference type="Pfam" id="PF04041">
    <property type="entry name" value="Glyco_hydro_130"/>
    <property type="match status" value="1"/>
</dbReference>
<keyword evidence="1 4" id="KW-0328">Glycosyltransferase</keyword>
<comment type="catalytic activity">
    <reaction evidence="4">
        <text>beta-D-mannosyl-(1-&gt;4)-D-glucose + phosphate = alpha-D-mannose 1-phosphate + D-glucose</text>
        <dbReference type="Rhea" id="RHEA:32531"/>
        <dbReference type="ChEBI" id="CHEBI:4167"/>
        <dbReference type="ChEBI" id="CHEBI:43474"/>
        <dbReference type="ChEBI" id="CHEBI:58409"/>
        <dbReference type="ChEBI" id="CHEBI:64351"/>
        <dbReference type="EC" id="2.4.1.281"/>
    </reaction>
</comment>
<comment type="similarity">
    <text evidence="3 4">Belongs to the glycosyl hydrolase 130 family.</text>
</comment>
<keyword evidence="6" id="KW-1185">Reference proteome</keyword>
<dbReference type="OrthoDB" id="9775877at2"/>
<dbReference type="PANTHER" id="PTHR34106">
    <property type="entry name" value="GLYCOSIDASE"/>
    <property type="match status" value="1"/>
</dbReference>
<evidence type="ECO:0000256" key="4">
    <source>
        <dbReference type="HAMAP-Rule" id="MF_00928"/>
    </source>
</evidence>
<dbReference type="Gene3D" id="2.115.10.20">
    <property type="entry name" value="Glycosyl hydrolase domain, family 43"/>
    <property type="match status" value="1"/>
</dbReference>
<evidence type="ECO:0000313" key="5">
    <source>
        <dbReference type="EMBL" id="ADY53512.1"/>
    </source>
</evidence>
<evidence type="ECO:0000313" key="6">
    <source>
        <dbReference type="Proteomes" id="UP000000310"/>
    </source>
</evidence>
<dbReference type="HAMAP" id="MF_00928">
    <property type="entry name" value="Man_Glc_phosphorylase"/>
    <property type="match status" value="1"/>
</dbReference>
<dbReference type="EMBL" id="CP002545">
    <property type="protein sequence ID" value="ADY53512.1"/>
    <property type="molecule type" value="Genomic_DNA"/>
</dbReference>
<comment type="function">
    <text evidence="4">Converts 4-O-beta-D-mannopyranosyl-D-glucopyranose (Man-Glc) to mannose 1-phosphate (Man1P) and glucose.</text>
</comment>
<keyword evidence="5" id="KW-0378">Hydrolase</keyword>
<dbReference type="HOGENOM" id="CLU_046648_4_0_10"/>
<dbReference type="InterPro" id="IPR007184">
    <property type="entry name" value="Mannoside_phosphorylase"/>
</dbReference>
<gene>
    <name evidence="5" type="ordered locus">Pedsa_2973</name>
</gene>
<dbReference type="PANTHER" id="PTHR34106:SF1">
    <property type="entry name" value="1,4-BETA-MANNOSYL-N-ACETYLGLUCOSAMINE PHOSPHORYLASE"/>
    <property type="match status" value="1"/>
</dbReference>
<protein>
    <recommendedName>
        <fullName evidence="4">4-O-beta-D-mannosyl-D-glucose phosphorylase</fullName>
        <shortName evidence="4">MGP</shortName>
        <shortName evidence="4">Mannosylglucose phosphorylase</shortName>
        <ecNumber evidence="4">2.4.1.281</ecNumber>
    </recommendedName>
</protein>
<dbReference type="SUPFAM" id="SSF75005">
    <property type="entry name" value="Arabinanase/levansucrase/invertase"/>
    <property type="match status" value="1"/>
</dbReference>
<dbReference type="AlphaFoldDB" id="F0S9F9"/>
<keyword evidence="2 4" id="KW-0808">Transferase</keyword>
<dbReference type="PIRSF" id="PIRSF016202">
    <property type="entry name" value="PH1107"/>
    <property type="match status" value="1"/>
</dbReference>
<keyword evidence="4" id="KW-0961">Cell wall biogenesis/degradation</keyword>
<reference evidence="6" key="2">
    <citation type="submission" date="2011-02" db="EMBL/GenBank/DDBJ databases">
        <title>The complete genome of Pedobacter saltans DSM 12145.</title>
        <authorList>
            <consortium name="US DOE Joint Genome Institute (JGI-PGF)"/>
            <person name="Lucas S."/>
            <person name="Copeland A."/>
            <person name="Lapidus A."/>
            <person name="Bruce D."/>
            <person name="Goodwin L."/>
            <person name="Pitluck S."/>
            <person name="Kyrpides N."/>
            <person name="Mavromatis K."/>
            <person name="Pagani I."/>
            <person name="Ivanova N."/>
            <person name="Ovchinnikova G."/>
            <person name="Lu M."/>
            <person name="Detter J.C."/>
            <person name="Han C."/>
            <person name="Land M."/>
            <person name="Hauser L."/>
            <person name="Markowitz V."/>
            <person name="Cheng J.-F."/>
            <person name="Hugenholtz P."/>
            <person name="Woyke T."/>
            <person name="Wu D."/>
            <person name="Tindall B."/>
            <person name="Pomrenke H.G."/>
            <person name="Brambilla E."/>
            <person name="Klenk H.-P."/>
            <person name="Eisen J.A."/>
        </authorList>
    </citation>
    <scope>NUCLEOTIDE SEQUENCE [LARGE SCALE GENOMIC DNA]</scope>
    <source>
        <strain evidence="6">ATCC 51119 / DSM 12145 / JCM 21818 / LMG 10337 / NBRC 100064 / NCIMB 13643</strain>
    </source>
</reference>
<evidence type="ECO:0000256" key="3">
    <source>
        <dbReference type="ARBA" id="ARBA00024356"/>
    </source>
</evidence>
<keyword evidence="4" id="KW-0119">Carbohydrate metabolism</keyword>
<dbReference type="Proteomes" id="UP000000310">
    <property type="component" value="Chromosome"/>
</dbReference>
<reference evidence="5 6" key="1">
    <citation type="journal article" date="2011" name="Stand. Genomic Sci.">
        <title>Complete genome sequence of the gliding, heparinolytic Pedobacter saltans type strain (113).</title>
        <authorList>
            <person name="Liolios K."/>
            <person name="Sikorski J."/>
            <person name="Lu M."/>
            <person name="Nolan M."/>
            <person name="Lapidus A."/>
            <person name="Lucas S."/>
            <person name="Hammon N."/>
            <person name="Deshpande S."/>
            <person name="Cheng J.F."/>
            <person name="Tapia R."/>
            <person name="Han C."/>
            <person name="Goodwin L."/>
            <person name="Pitluck S."/>
            <person name="Huntemann M."/>
            <person name="Ivanova N."/>
            <person name="Pagani I."/>
            <person name="Mavromatis K."/>
            <person name="Ovchinikova G."/>
            <person name="Pati A."/>
            <person name="Chen A."/>
            <person name="Palaniappan K."/>
            <person name="Land M."/>
            <person name="Hauser L."/>
            <person name="Brambilla E.M."/>
            <person name="Kotsyurbenko O."/>
            <person name="Rohde M."/>
            <person name="Tindall B.J."/>
            <person name="Abt B."/>
            <person name="Goker M."/>
            <person name="Detter J.C."/>
            <person name="Woyke T."/>
            <person name="Bristow J."/>
            <person name="Eisen J.A."/>
            <person name="Markowitz V."/>
            <person name="Hugenholtz P."/>
            <person name="Klenk H.P."/>
            <person name="Kyrpides N.C."/>
        </authorList>
    </citation>
    <scope>NUCLEOTIDE SEQUENCE [LARGE SCALE GENOMIC DNA]</scope>
    <source>
        <strain evidence="6">ATCC 51119 / DSM 12145 / JCM 21818 / LMG 10337 / NBRC 100064 / NCIMB 13643</strain>
    </source>
</reference>
<dbReference type="GO" id="GO:0016758">
    <property type="term" value="F:hexosyltransferase activity"/>
    <property type="evidence" value="ECO:0007669"/>
    <property type="project" value="UniProtKB-UniRule"/>
</dbReference>
<dbReference type="InterPro" id="IPR028583">
    <property type="entry name" value="Man_Glc_phosphorylase"/>
</dbReference>
<evidence type="ECO:0000256" key="1">
    <source>
        <dbReference type="ARBA" id="ARBA00022676"/>
    </source>
</evidence>
<dbReference type="RefSeq" id="WP_013633997.1">
    <property type="nucleotide sequence ID" value="NC_015177.1"/>
</dbReference>
<sequence>MKLFEERQTLLKKQYSELLEQQNIKIEPGNGIYSRYKFPVLEAAHVPLNWRYDFDERTNPYFMERIGVNAVFNAGAIKFENKYCLVARIEGADRKSFFAVAESQNGIDGFRFWGEPILLPPVNEPDVNVYDMRLVQHEDGWIYGLFCTERRDPAASEGDQSAAIAQCGIARTKDLKNWERLPDLKTKSAQQRNVVLHPEFVNGKYAFYTRPQDSFIEAGKGGGIGIGYCDDIQHAEIEKEYIIDEKRYHTVYESKNGQGPAPIKTERGWLHLAHGVRNTAAGLRYVLYMFLTDLNDITKVIRKPAGYFIAPEGEERIGDVSNVVFANGWILDDNKVFVYYASSDTRMHVATSTIDQLLDYVLNTPEDGFKSEESVKSILELIERNKKQGYN</sequence>
<dbReference type="KEGG" id="psn:Pedsa_2973"/>
<accession>F0S9F9</accession>
<dbReference type="STRING" id="762903.Pedsa_2973"/>
<dbReference type="InterPro" id="IPR023296">
    <property type="entry name" value="Glyco_hydro_beta-prop_sf"/>
</dbReference>
<dbReference type="GO" id="GO:0005975">
    <property type="term" value="P:carbohydrate metabolic process"/>
    <property type="evidence" value="ECO:0007669"/>
    <property type="project" value="UniProtKB-UniRule"/>
</dbReference>
<proteinExistence type="inferred from homology"/>
<dbReference type="EC" id="2.4.1.281" evidence="4"/>
<keyword evidence="5" id="KW-0326">Glycosidase</keyword>
<name>F0S9F9_PSESL</name>
<organism evidence="5 6">
    <name type="scientific">Pseudopedobacter saltans (strain ATCC 51119 / DSM 12145 / JCM 21818 / CCUG 39354 / LMG 10337 / NBRC 100064 / NCIMB 13643)</name>
    <name type="common">Pedobacter saltans</name>
    <dbReference type="NCBI Taxonomy" id="762903"/>
    <lineage>
        <taxon>Bacteria</taxon>
        <taxon>Pseudomonadati</taxon>
        <taxon>Bacteroidota</taxon>
        <taxon>Sphingobacteriia</taxon>
        <taxon>Sphingobacteriales</taxon>
        <taxon>Sphingobacteriaceae</taxon>
        <taxon>Pseudopedobacter</taxon>
    </lineage>
</organism>